<organism evidence="1">
    <name type="scientific">Planktothricoides raciborskii GIHE-MW2</name>
    <dbReference type="NCBI Taxonomy" id="2792601"/>
    <lineage>
        <taxon>Bacteria</taxon>
        <taxon>Bacillati</taxon>
        <taxon>Cyanobacteriota</taxon>
        <taxon>Cyanophyceae</taxon>
        <taxon>Oscillatoriophycideae</taxon>
        <taxon>Oscillatoriales</taxon>
        <taxon>Oscillatoriaceae</taxon>
        <taxon>Planktothricoides</taxon>
    </lineage>
</organism>
<name>A0AAU8JB69_9CYAN</name>
<dbReference type="AlphaFoldDB" id="A0AAU8JB69"/>
<dbReference type="Gene3D" id="3.40.630.30">
    <property type="match status" value="1"/>
</dbReference>
<dbReference type="RefSeq" id="WP_354635054.1">
    <property type="nucleotide sequence ID" value="NZ_CP159837.1"/>
</dbReference>
<dbReference type="EMBL" id="CP159837">
    <property type="protein sequence ID" value="XCM36047.1"/>
    <property type="molecule type" value="Genomic_DNA"/>
</dbReference>
<proteinExistence type="predicted"/>
<dbReference type="InterPro" id="IPR051531">
    <property type="entry name" value="N-acetyltransferase"/>
</dbReference>
<dbReference type="PANTHER" id="PTHR43792">
    <property type="entry name" value="GNAT FAMILY, PUTATIVE (AFU_ORTHOLOGUE AFUA_3G00765)-RELATED-RELATED"/>
    <property type="match status" value="1"/>
</dbReference>
<accession>A0AAU8JB69</accession>
<protein>
    <submittedName>
        <fullName evidence="1">GNAT family protein</fullName>
        <ecNumber evidence="1">2.-.-.-</ecNumber>
    </submittedName>
</protein>
<reference evidence="1" key="1">
    <citation type="submission" date="2024-07" db="EMBL/GenBank/DDBJ databases">
        <authorList>
            <person name="Kim Y.J."/>
            <person name="Jeong J.Y."/>
        </authorList>
    </citation>
    <scope>NUCLEOTIDE SEQUENCE</scope>
    <source>
        <strain evidence="1">GIHE-MW2</strain>
    </source>
</reference>
<evidence type="ECO:0000313" key="1">
    <source>
        <dbReference type="EMBL" id="XCM36047.1"/>
    </source>
</evidence>
<dbReference type="InterPro" id="IPR016181">
    <property type="entry name" value="Acyl_CoA_acyltransferase"/>
</dbReference>
<gene>
    <name evidence="1" type="ORF">ABWT76_004777</name>
</gene>
<keyword evidence="1" id="KW-0808">Transferase</keyword>
<sequence length="188" mass="22103">MFQNLQLRNAVAEIDREFYLKCFLSDKWSLPFDLNLHNPNLDKEQYINQKIYGQYPDVNRLMVYDLKTLSQIVFGNILIEDRQTKRCSLVGGVDPDLLAKGYGSVGLYFFLKYIFLEMKMNKVTCQVYSFNFPSFQLLASSGFQLEGILRQHAFNYITQEFVDVKIYSLLKNEFLDSRICQTFAKLNY</sequence>
<dbReference type="SUPFAM" id="SSF55729">
    <property type="entry name" value="Acyl-CoA N-acyltransferases (Nat)"/>
    <property type="match status" value="1"/>
</dbReference>
<dbReference type="GO" id="GO:0016740">
    <property type="term" value="F:transferase activity"/>
    <property type="evidence" value="ECO:0007669"/>
    <property type="project" value="UniProtKB-KW"/>
</dbReference>
<dbReference type="EC" id="2.-.-.-" evidence="1"/>